<dbReference type="AlphaFoldDB" id="A0A1M5W863"/>
<evidence type="ECO:0000313" key="2">
    <source>
        <dbReference type="EMBL" id="SHH83779.1"/>
    </source>
</evidence>
<protein>
    <submittedName>
        <fullName evidence="2">Uncharacterized protein</fullName>
    </submittedName>
</protein>
<dbReference type="RefSeq" id="WP_139259301.1">
    <property type="nucleotide sequence ID" value="NZ_FQXU01000004.1"/>
</dbReference>
<gene>
    <name evidence="2" type="ORF">SAMN02745941_00972</name>
</gene>
<keyword evidence="1" id="KW-0812">Transmembrane</keyword>
<feature type="transmembrane region" description="Helical" evidence="1">
    <location>
        <begin position="43"/>
        <end position="68"/>
    </location>
</feature>
<dbReference type="EMBL" id="FQXU01000004">
    <property type="protein sequence ID" value="SHH83779.1"/>
    <property type="molecule type" value="Genomic_DNA"/>
</dbReference>
<accession>A0A1M5W863</accession>
<feature type="transmembrane region" description="Helical" evidence="1">
    <location>
        <begin position="74"/>
        <end position="97"/>
    </location>
</feature>
<evidence type="ECO:0000313" key="3">
    <source>
        <dbReference type="Proteomes" id="UP000184241"/>
    </source>
</evidence>
<keyword evidence="1" id="KW-0472">Membrane</keyword>
<organism evidence="2 3">
    <name type="scientific">Clostridium intestinale DSM 6191</name>
    <dbReference type="NCBI Taxonomy" id="1121320"/>
    <lineage>
        <taxon>Bacteria</taxon>
        <taxon>Bacillati</taxon>
        <taxon>Bacillota</taxon>
        <taxon>Clostridia</taxon>
        <taxon>Eubacteriales</taxon>
        <taxon>Clostridiaceae</taxon>
        <taxon>Clostridium</taxon>
    </lineage>
</organism>
<dbReference type="Proteomes" id="UP000184241">
    <property type="component" value="Unassembled WGS sequence"/>
</dbReference>
<proteinExistence type="predicted"/>
<feature type="transmembrane region" description="Helical" evidence="1">
    <location>
        <begin position="6"/>
        <end position="22"/>
    </location>
</feature>
<keyword evidence="1" id="KW-1133">Transmembrane helix</keyword>
<name>A0A1M5W863_9CLOT</name>
<reference evidence="2 3" key="1">
    <citation type="submission" date="2016-11" db="EMBL/GenBank/DDBJ databases">
        <authorList>
            <person name="Jaros S."/>
            <person name="Januszkiewicz K."/>
            <person name="Wedrychowicz H."/>
        </authorList>
    </citation>
    <scope>NUCLEOTIDE SEQUENCE [LARGE SCALE GENOMIC DNA]</scope>
    <source>
        <strain evidence="2 3">DSM 6191</strain>
    </source>
</reference>
<sequence>MNIALIYGFLAIITFAHAFMCYKKKTLIRPLSKRPLLVVNNSFYKVQFNLGSMAAIIFLLISLVNTIISNKMVSIISLIVTILSIGALTIILEEMALKRGYIKLKK</sequence>
<evidence type="ECO:0000256" key="1">
    <source>
        <dbReference type="SAM" id="Phobius"/>
    </source>
</evidence>